<sequence>MRDSKKAVLYIVSIAALAEFLLGEDIDREGWEELSDALGMVGMDLNEVFAENDSLLLGFQKVCQEFGKMNITEEMIEELYVEDQLE</sequence>
<dbReference type="OrthoDB" id="2472430at2"/>
<comment type="caution">
    <text evidence="1">The sequence shown here is derived from an EMBL/GenBank/DDBJ whole genome shotgun (WGS) entry which is preliminary data.</text>
</comment>
<evidence type="ECO:0000313" key="2">
    <source>
        <dbReference type="Proteomes" id="UP000240419"/>
    </source>
</evidence>
<reference evidence="1 2" key="1">
    <citation type="submission" date="2018-03" db="EMBL/GenBank/DDBJ databases">
        <title>Brevisbacillus phylogenomics.</title>
        <authorList>
            <person name="Dunlap C."/>
        </authorList>
    </citation>
    <scope>NUCLEOTIDE SEQUENCE [LARGE SCALE GENOMIC DNA]</scope>
    <source>
        <strain evidence="1 2">NRRL NRS-1210</strain>
    </source>
</reference>
<protein>
    <submittedName>
        <fullName evidence="1">Uncharacterized protein</fullName>
    </submittedName>
</protein>
<gene>
    <name evidence="1" type="ORF">C7R93_23425</name>
</gene>
<evidence type="ECO:0000313" key="1">
    <source>
        <dbReference type="EMBL" id="PSJ89444.1"/>
    </source>
</evidence>
<organism evidence="1 2">
    <name type="scientific">Brevibacillus fortis</name>
    <dbReference type="NCBI Taxonomy" id="2126352"/>
    <lineage>
        <taxon>Bacteria</taxon>
        <taxon>Bacillati</taxon>
        <taxon>Bacillota</taxon>
        <taxon>Bacilli</taxon>
        <taxon>Bacillales</taxon>
        <taxon>Paenibacillaceae</taxon>
        <taxon>Brevibacillus</taxon>
    </lineage>
</organism>
<proteinExistence type="predicted"/>
<keyword evidence="2" id="KW-1185">Reference proteome</keyword>
<name>A0A2P7UR14_9BACL</name>
<dbReference type="Proteomes" id="UP000240419">
    <property type="component" value="Unassembled WGS sequence"/>
</dbReference>
<accession>A0A2P7UR14</accession>
<dbReference type="RefSeq" id="WP_106841076.1">
    <property type="nucleotide sequence ID" value="NZ_JARMEZ010000026.1"/>
</dbReference>
<dbReference type="EMBL" id="PXZM01000039">
    <property type="protein sequence ID" value="PSJ89444.1"/>
    <property type="molecule type" value="Genomic_DNA"/>
</dbReference>
<dbReference type="AlphaFoldDB" id="A0A2P7UR14"/>